<organism evidence="2 3">
    <name type="scientific">Thermasporomyces composti</name>
    <dbReference type="NCBI Taxonomy" id="696763"/>
    <lineage>
        <taxon>Bacteria</taxon>
        <taxon>Bacillati</taxon>
        <taxon>Actinomycetota</taxon>
        <taxon>Actinomycetes</taxon>
        <taxon>Propionibacteriales</taxon>
        <taxon>Nocardioidaceae</taxon>
        <taxon>Thermasporomyces</taxon>
    </lineage>
</organism>
<evidence type="ECO:0000313" key="2">
    <source>
        <dbReference type="EMBL" id="REF36787.1"/>
    </source>
</evidence>
<comment type="caution">
    <text evidence="2">The sequence shown here is derived from an EMBL/GenBank/DDBJ whole genome shotgun (WGS) entry which is preliminary data.</text>
</comment>
<name>A0A3D9V5H9_THECX</name>
<dbReference type="EMBL" id="QTUC01000001">
    <property type="protein sequence ID" value="REF36787.1"/>
    <property type="molecule type" value="Genomic_DNA"/>
</dbReference>
<dbReference type="Proteomes" id="UP000256485">
    <property type="component" value="Unassembled WGS sequence"/>
</dbReference>
<proteinExistence type="predicted"/>
<evidence type="ECO:0000256" key="1">
    <source>
        <dbReference type="SAM" id="MobiDB-lite"/>
    </source>
</evidence>
<feature type="region of interest" description="Disordered" evidence="1">
    <location>
        <begin position="1"/>
        <end position="55"/>
    </location>
</feature>
<gene>
    <name evidence="2" type="ORF">DFJ64_2216</name>
</gene>
<dbReference type="AlphaFoldDB" id="A0A3D9V5H9"/>
<protein>
    <submittedName>
        <fullName evidence="2">Uncharacterized protein</fullName>
    </submittedName>
</protein>
<sequence length="99" mass="11298">MAQRRAAAGKGRRWRRGEAPALDDTDTGQRGPTTSPRDPSDVAEWARPAEESQADRLRRRAALLRDLAEARELRARLAPRRTRVARLRAMLRHASYRTL</sequence>
<evidence type="ECO:0000313" key="3">
    <source>
        <dbReference type="Proteomes" id="UP000256485"/>
    </source>
</evidence>
<feature type="compositionally biased region" description="Polar residues" evidence="1">
    <location>
        <begin position="28"/>
        <end position="37"/>
    </location>
</feature>
<dbReference type="RefSeq" id="WP_115850363.1">
    <property type="nucleotide sequence ID" value="NZ_QTUC01000001.1"/>
</dbReference>
<reference evidence="2 3" key="1">
    <citation type="submission" date="2018-08" db="EMBL/GenBank/DDBJ databases">
        <title>Sequencing the genomes of 1000 actinobacteria strains.</title>
        <authorList>
            <person name="Klenk H.-P."/>
        </authorList>
    </citation>
    <scope>NUCLEOTIDE SEQUENCE [LARGE SCALE GENOMIC DNA]</scope>
    <source>
        <strain evidence="2 3">DSM 22891</strain>
    </source>
</reference>
<keyword evidence="3" id="KW-1185">Reference proteome</keyword>
<accession>A0A3D9V5H9</accession>